<reference evidence="2" key="1">
    <citation type="submission" date="2021-01" db="EMBL/GenBank/DDBJ databases">
        <authorList>
            <person name="Corre E."/>
            <person name="Pelletier E."/>
            <person name="Niang G."/>
            <person name="Scheremetjew M."/>
            <person name="Finn R."/>
            <person name="Kale V."/>
            <person name="Holt S."/>
            <person name="Cochrane G."/>
            <person name="Meng A."/>
            <person name="Brown T."/>
            <person name="Cohen L."/>
        </authorList>
    </citation>
    <scope>NUCLEOTIDE SEQUENCE</scope>
    <source>
        <strain evidence="2">CCMP2084</strain>
    </source>
</reference>
<feature type="chain" id="PRO_5030633386" evidence="1">
    <location>
        <begin position="25"/>
        <end position="225"/>
    </location>
</feature>
<organism evidence="2">
    <name type="scientific">Attheya septentrionalis</name>
    <dbReference type="NCBI Taxonomy" id="420275"/>
    <lineage>
        <taxon>Eukaryota</taxon>
        <taxon>Sar</taxon>
        <taxon>Stramenopiles</taxon>
        <taxon>Ochrophyta</taxon>
        <taxon>Bacillariophyta</taxon>
        <taxon>Coscinodiscophyceae</taxon>
        <taxon>Chaetocerotophycidae</taxon>
        <taxon>Chaetocerotales</taxon>
        <taxon>Attheyaceae</taxon>
        <taxon>Attheya</taxon>
    </lineage>
</organism>
<feature type="signal peptide" evidence="1">
    <location>
        <begin position="1"/>
        <end position="24"/>
    </location>
</feature>
<protein>
    <submittedName>
        <fullName evidence="2">Uncharacterized protein</fullName>
    </submittedName>
</protein>
<gene>
    <name evidence="2" type="ORF">ASEP1449_LOCUS18580</name>
</gene>
<proteinExistence type="predicted"/>
<evidence type="ECO:0000313" key="2">
    <source>
        <dbReference type="EMBL" id="CAD9826746.1"/>
    </source>
</evidence>
<dbReference type="Pfam" id="PF20133">
    <property type="entry name" value="HHL1-like"/>
    <property type="match status" value="1"/>
</dbReference>
<dbReference type="EMBL" id="HBHQ01027434">
    <property type="protein sequence ID" value="CAD9826746.1"/>
    <property type="molecule type" value="Transcribed_RNA"/>
</dbReference>
<dbReference type="AlphaFoldDB" id="A0A7S2USS5"/>
<name>A0A7S2USS5_9STRA</name>
<dbReference type="InterPro" id="IPR045388">
    <property type="entry name" value="HHL1-like"/>
</dbReference>
<dbReference type="PANTHER" id="PTHR48191">
    <property type="entry name" value="PROTEIN HHL1 CHLOROPLASTIC"/>
    <property type="match status" value="1"/>
</dbReference>
<keyword evidence="1" id="KW-0732">Signal</keyword>
<dbReference type="PANTHER" id="PTHR48191:SF2">
    <property type="entry name" value="PROTEIN HHL1, CHLOROPLASTIC"/>
    <property type="match status" value="1"/>
</dbReference>
<sequence length="225" mass="24882">MVRLEVAGSILLVLLAATTTRCEAWVASQGIGSKFAGAVLQERVPSSFTSSSSSSSCNQKCVLEMKKKGKVPMPMRSEYKKQQQAKTMQAQMQDAQNVGEDGFPIFNLFVRSRLANIWYPCGSFKGDERSQALCTSYRDNGILAGIAKKQIDQGVAGSLARDFAKLEEQIVRGYPQLKESRKDGGLEWGYRLSFNGLTKDQKKTTIVEPKVEKGFFDNVKGLFSQ</sequence>
<accession>A0A7S2USS5</accession>
<evidence type="ECO:0000256" key="1">
    <source>
        <dbReference type="SAM" id="SignalP"/>
    </source>
</evidence>